<proteinExistence type="inferred from homology"/>
<sequence>MAKKRQKAEPLKLGARERQILDAVYHVGRASVSDVRSLLKDPPSYSSVRTMMGILEEKGFLRRHRDGIRHRYSATKSRESAGRSAIAHLMSTFFEGSASKMFAALLDESASQLTDDELAQLQQAIDKAREQES</sequence>
<evidence type="ECO:0000256" key="2">
    <source>
        <dbReference type="ARBA" id="ARBA00023015"/>
    </source>
</evidence>
<dbReference type="Pfam" id="PF03965">
    <property type="entry name" value="Penicillinase_R"/>
    <property type="match status" value="1"/>
</dbReference>
<dbReference type="InterPro" id="IPR036388">
    <property type="entry name" value="WH-like_DNA-bd_sf"/>
</dbReference>
<dbReference type="SUPFAM" id="SSF46785">
    <property type="entry name" value="Winged helix' DNA-binding domain"/>
    <property type="match status" value="1"/>
</dbReference>
<dbReference type="EMBL" id="SJPW01000007">
    <property type="protein sequence ID" value="TWU47370.1"/>
    <property type="molecule type" value="Genomic_DNA"/>
</dbReference>
<keyword evidence="2" id="KW-0805">Transcription regulation</keyword>
<comment type="caution">
    <text evidence="5">The sequence shown here is derived from an EMBL/GenBank/DDBJ whole genome shotgun (WGS) entry which is preliminary data.</text>
</comment>
<protein>
    <submittedName>
        <fullName evidence="5">Penicillinase repressor</fullName>
    </submittedName>
</protein>
<name>A0A5C6EFK8_9BACT</name>
<dbReference type="GO" id="GO:0045892">
    <property type="term" value="P:negative regulation of DNA-templated transcription"/>
    <property type="evidence" value="ECO:0007669"/>
    <property type="project" value="InterPro"/>
</dbReference>
<dbReference type="AlphaFoldDB" id="A0A5C6EFK8"/>
<gene>
    <name evidence="5" type="ORF">Poly51_51700</name>
</gene>
<reference evidence="5 6" key="1">
    <citation type="submission" date="2019-02" db="EMBL/GenBank/DDBJ databases">
        <title>Deep-cultivation of Planctomycetes and their phenomic and genomic characterization uncovers novel biology.</title>
        <authorList>
            <person name="Wiegand S."/>
            <person name="Jogler M."/>
            <person name="Boedeker C."/>
            <person name="Pinto D."/>
            <person name="Vollmers J."/>
            <person name="Rivas-Marin E."/>
            <person name="Kohn T."/>
            <person name="Peeters S.H."/>
            <person name="Heuer A."/>
            <person name="Rast P."/>
            <person name="Oberbeckmann S."/>
            <person name="Bunk B."/>
            <person name="Jeske O."/>
            <person name="Meyerdierks A."/>
            <person name="Storesund J.E."/>
            <person name="Kallscheuer N."/>
            <person name="Luecker S."/>
            <person name="Lage O.M."/>
            <person name="Pohl T."/>
            <person name="Merkel B.J."/>
            <person name="Hornburger P."/>
            <person name="Mueller R.-W."/>
            <person name="Bruemmer F."/>
            <person name="Labrenz M."/>
            <person name="Spormann A.M."/>
            <person name="Op Den Camp H."/>
            <person name="Overmann J."/>
            <person name="Amann R."/>
            <person name="Jetten M.S.M."/>
            <person name="Mascher T."/>
            <person name="Medema M.H."/>
            <person name="Devos D.P."/>
            <person name="Kaster A.-K."/>
            <person name="Ovreas L."/>
            <person name="Rohde M."/>
            <person name="Galperin M.Y."/>
            <person name="Jogler C."/>
        </authorList>
    </citation>
    <scope>NUCLEOTIDE SEQUENCE [LARGE SCALE GENOMIC DNA]</scope>
    <source>
        <strain evidence="5 6">Poly51</strain>
    </source>
</reference>
<evidence type="ECO:0000313" key="5">
    <source>
        <dbReference type="EMBL" id="TWU47370.1"/>
    </source>
</evidence>
<dbReference type="GO" id="GO:0003677">
    <property type="term" value="F:DNA binding"/>
    <property type="evidence" value="ECO:0007669"/>
    <property type="project" value="UniProtKB-KW"/>
</dbReference>
<accession>A0A5C6EFK8</accession>
<dbReference type="Gene3D" id="1.10.4040.10">
    <property type="entry name" value="Penicillinase repressor domain"/>
    <property type="match status" value="1"/>
</dbReference>
<evidence type="ECO:0000256" key="3">
    <source>
        <dbReference type="ARBA" id="ARBA00023125"/>
    </source>
</evidence>
<dbReference type="RefSeq" id="WP_146461110.1">
    <property type="nucleotide sequence ID" value="NZ_SJPW01000007.1"/>
</dbReference>
<evidence type="ECO:0000256" key="4">
    <source>
        <dbReference type="ARBA" id="ARBA00023163"/>
    </source>
</evidence>
<evidence type="ECO:0000313" key="6">
    <source>
        <dbReference type="Proteomes" id="UP000318288"/>
    </source>
</evidence>
<dbReference type="OrthoDB" id="279010at2"/>
<keyword evidence="6" id="KW-1185">Reference proteome</keyword>
<keyword evidence="4" id="KW-0804">Transcription</keyword>
<dbReference type="Proteomes" id="UP000318288">
    <property type="component" value="Unassembled WGS sequence"/>
</dbReference>
<dbReference type="Gene3D" id="1.10.10.10">
    <property type="entry name" value="Winged helix-like DNA-binding domain superfamily/Winged helix DNA-binding domain"/>
    <property type="match status" value="1"/>
</dbReference>
<comment type="similarity">
    <text evidence="1">Belongs to the BlaI transcriptional regulatory family.</text>
</comment>
<organism evidence="5 6">
    <name type="scientific">Rubripirellula tenax</name>
    <dbReference type="NCBI Taxonomy" id="2528015"/>
    <lineage>
        <taxon>Bacteria</taxon>
        <taxon>Pseudomonadati</taxon>
        <taxon>Planctomycetota</taxon>
        <taxon>Planctomycetia</taxon>
        <taxon>Pirellulales</taxon>
        <taxon>Pirellulaceae</taxon>
        <taxon>Rubripirellula</taxon>
    </lineage>
</organism>
<evidence type="ECO:0000256" key="1">
    <source>
        <dbReference type="ARBA" id="ARBA00011046"/>
    </source>
</evidence>
<dbReference type="InterPro" id="IPR036390">
    <property type="entry name" value="WH_DNA-bd_sf"/>
</dbReference>
<dbReference type="InterPro" id="IPR005650">
    <property type="entry name" value="BlaI_family"/>
</dbReference>
<keyword evidence="3" id="KW-0238">DNA-binding</keyword>